<accession>A0A6A5V746</accession>
<evidence type="ECO:0000256" key="1">
    <source>
        <dbReference type="SAM" id="MobiDB-lite"/>
    </source>
</evidence>
<feature type="compositionally biased region" description="Polar residues" evidence="1">
    <location>
        <begin position="99"/>
        <end position="111"/>
    </location>
</feature>
<dbReference type="Proteomes" id="UP000800036">
    <property type="component" value="Unassembled WGS sequence"/>
</dbReference>
<dbReference type="AlphaFoldDB" id="A0A6A5V746"/>
<evidence type="ECO:0000313" key="2">
    <source>
        <dbReference type="EMBL" id="KAF1970816.1"/>
    </source>
</evidence>
<sequence>MITSDPPPPSYLLLRHLVVTIFQRRPLLLKSARHLRSTSPRHCPPRHRVIKERRPDVVSRRGRSDRIMRAWALGQLCGLWHLHRVLERRTKSEARAAETSASPYVASTRTA</sequence>
<name>A0A6A5V746_9PLEO</name>
<keyword evidence="3" id="KW-1185">Reference proteome</keyword>
<reference evidence="2" key="1">
    <citation type="journal article" date="2020" name="Stud. Mycol.">
        <title>101 Dothideomycetes genomes: a test case for predicting lifestyles and emergence of pathogens.</title>
        <authorList>
            <person name="Haridas S."/>
            <person name="Albert R."/>
            <person name="Binder M."/>
            <person name="Bloem J."/>
            <person name="Labutti K."/>
            <person name="Salamov A."/>
            <person name="Andreopoulos B."/>
            <person name="Baker S."/>
            <person name="Barry K."/>
            <person name="Bills G."/>
            <person name="Bluhm B."/>
            <person name="Cannon C."/>
            <person name="Castanera R."/>
            <person name="Culley D."/>
            <person name="Daum C."/>
            <person name="Ezra D."/>
            <person name="Gonzalez J."/>
            <person name="Henrissat B."/>
            <person name="Kuo A."/>
            <person name="Liang C."/>
            <person name="Lipzen A."/>
            <person name="Lutzoni F."/>
            <person name="Magnuson J."/>
            <person name="Mondo S."/>
            <person name="Nolan M."/>
            <person name="Ohm R."/>
            <person name="Pangilinan J."/>
            <person name="Park H.-J."/>
            <person name="Ramirez L."/>
            <person name="Alfaro M."/>
            <person name="Sun H."/>
            <person name="Tritt A."/>
            <person name="Yoshinaga Y."/>
            <person name="Zwiers L.-H."/>
            <person name="Turgeon B."/>
            <person name="Goodwin S."/>
            <person name="Spatafora J."/>
            <person name="Crous P."/>
            <person name="Grigoriev I."/>
        </authorList>
    </citation>
    <scope>NUCLEOTIDE SEQUENCE</scope>
    <source>
        <strain evidence="2">CBS 107.79</strain>
    </source>
</reference>
<evidence type="ECO:0000313" key="3">
    <source>
        <dbReference type="Proteomes" id="UP000800036"/>
    </source>
</evidence>
<protein>
    <submittedName>
        <fullName evidence="2">Uncharacterized protein</fullName>
    </submittedName>
</protein>
<organism evidence="2 3">
    <name type="scientific">Bimuria novae-zelandiae CBS 107.79</name>
    <dbReference type="NCBI Taxonomy" id="1447943"/>
    <lineage>
        <taxon>Eukaryota</taxon>
        <taxon>Fungi</taxon>
        <taxon>Dikarya</taxon>
        <taxon>Ascomycota</taxon>
        <taxon>Pezizomycotina</taxon>
        <taxon>Dothideomycetes</taxon>
        <taxon>Pleosporomycetidae</taxon>
        <taxon>Pleosporales</taxon>
        <taxon>Massarineae</taxon>
        <taxon>Didymosphaeriaceae</taxon>
        <taxon>Bimuria</taxon>
    </lineage>
</organism>
<feature type="region of interest" description="Disordered" evidence="1">
    <location>
        <begin position="91"/>
        <end position="111"/>
    </location>
</feature>
<proteinExistence type="predicted"/>
<gene>
    <name evidence="2" type="ORF">BU23DRAFT_203183</name>
</gene>
<dbReference type="EMBL" id="ML976698">
    <property type="protein sequence ID" value="KAF1970816.1"/>
    <property type="molecule type" value="Genomic_DNA"/>
</dbReference>